<evidence type="ECO:0000313" key="7">
    <source>
        <dbReference type="Proteomes" id="UP000006469"/>
    </source>
</evidence>
<feature type="transmembrane region" description="Helical" evidence="1">
    <location>
        <begin position="16"/>
        <end position="41"/>
    </location>
</feature>
<dbReference type="InterPro" id="IPR058384">
    <property type="entry name" value="DUF8071"/>
</dbReference>
<dbReference type="PATRIC" id="fig|523841.21.peg.271"/>
<dbReference type="EMBL" id="CP007553">
    <property type="protein sequence ID" value="AHZ24318.1"/>
    <property type="molecule type" value="Genomic_DNA"/>
</dbReference>
<evidence type="ECO:0000313" key="9">
    <source>
        <dbReference type="Proteomes" id="UP000027075"/>
    </source>
</evidence>
<reference evidence="3" key="1">
    <citation type="journal article" date="2012" name="Appl. Environ. Microbiol.">
        <title>Identification of the haloarchaeal phasin (PhaP) that functions in polyhydroxyalkanoate accumulation and granule formation in Haloferax mediterranei.</title>
        <authorList>
            <person name="Cai S."/>
            <person name="Cai L."/>
            <person name="Liu H."/>
            <person name="Liu X."/>
            <person name="Han J."/>
            <person name="Zhou J."/>
            <person name="Xiang H."/>
        </authorList>
    </citation>
    <scope>NUCLEOTIDE SEQUENCE</scope>
    <source>
        <strain evidence="3">CGMCC 1.2087</strain>
    </source>
</reference>
<keyword evidence="3" id="KW-0614">Plasmid</keyword>
<dbReference type="OrthoDB" id="289155at2157"/>
<dbReference type="EMBL" id="CP001870">
    <property type="protein sequence ID" value="AFK21094.1"/>
    <property type="molecule type" value="Genomic_DNA"/>
</dbReference>
<dbReference type="Proteomes" id="UP000011603">
    <property type="component" value="Unassembled WGS sequence"/>
</dbReference>
<geneLocation type="plasmid" evidence="6 10">
    <name>pHME322</name>
</geneLocation>
<keyword evidence="1" id="KW-0812">Transmembrane</keyword>
<proteinExistence type="predicted"/>
<evidence type="ECO:0000313" key="3">
    <source>
        <dbReference type="EMBL" id="AFK21094.1"/>
    </source>
</evidence>
<keyword evidence="1" id="KW-0472">Membrane</keyword>
<dbReference type="Pfam" id="PF26268">
    <property type="entry name" value="DUF8071"/>
    <property type="match status" value="1"/>
</dbReference>
<dbReference type="GeneID" id="40158385"/>
<feature type="transmembrane region" description="Helical" evidence="1">
    <location>
        <begin position="189"/>
        <end position="211"/>
    </location>
</feature>
<accession>I3RA34</accession>
<evidence type="ECO:0000313" key="10">
    <source>
        <dbReference type="Proteomes" id="UP000299011"/>
    </source>
</evidence>
<protein>
    <recommendedName>
        <fullName evidence="2">DUF8071 domain-containing protein</fullName>
    </recommendedName>
</protein>
<keyword evidence="1" id="KW-1133">Transmembrane helix</keyword>
<feature type="domain" description="DUF8071" evidence="2">
    <location>
        <begin position="80"/>
        <end position="222"/>
    </location>
</feature>
<evidence type="ECO:0000313" key="5">
    <source>
        <dbReference type="EMBL" id="EMA05404.1"/>
    </source>
</evidence>
<organism evidence="3 7">
    <name type="scientific">Haloferax mediterranei (strain ATCC 33500 / DSM 1411 / JCM 8866 / NBRC 14739 / NCIMB 2177 / R-4)</name>
    <name type="common">Halobacterium mediterranei</name>
    <dbReference type="NCBI Taxonomy" id="523841"/>
    <lineage>
        <taxon>Archaea</taxon>
        <taxon>Methanobacteriati</taxon>
        <taxon>Methanobacteriota</taxon>
        <taxon>Stenosarchaea group</taxon>
        <taxon>Halobacteria</taxon>
        <taxon>Halobacteriales</taxon>
        <taxon>Haloferacaceae</taxon>
        <taxon>Haloferax</taxon>
    </lineage>
</organism>
<geneLocation type="plasmid" evidence="3 7">
    <name>pHM300</name>
</geneLocation>
<evidence type="ECO:0000313" key="8">
    <source>
        <dbReference type="Proteomes" id="UP000011603"/>
    </source>
</evidence>
<reference evidence="3" key="5">
    <citation type="submission" date="2014-05" db="EMBL/GenBank/DDBJ databases">
        <authorList>
            <person name="Wang L."/>
            <person name="Yang H."/>
            <person name="Xiang H."/>
        </authorList>
    </citation>
    <scope>NUCLEOTIDE SEQUENCE</scope>
    <source>
        <strain evidence="3">CGMCC 1.2087</strain>
        <plasmid evidence="3">pHM300</plasmid>
    </source>
</reference>
<evidence type="ECO:0000313" key="6">
    <source>
        <dbReference type="EMBL" id="QCQ77242.1"/>
    </source>
</evidence>
<dbReference type="Proteomes" id="UP000027075">
    <property type="component" value="Plasmid HMPLAS2"/>
</dbReference>
<gene>
    <name evidence="3" type="ordered locus">HFX_5262</name>
    <name evidence="4" type="ORF">BM92_19155</name>
    <name evidence="5" type="ORF">C439_01355</name>
    <name evidence="6" type="ORF">E6P09_18170</name>
</gene>
<reference evidence="6 10" key="6">
    <citation type="submission" date="2019-04" db="EMBL/GenBank/DDBJ databases">
        <title>Methylomes of two halophilic Archaea, Haloarcula marismortui and Haloferax mediterranei.</title>
        <authorList>
            <person name="DasSarma S."/>
            <person name="DasSarma P."/>
            <person name="DasSarma S."/>
            <person name="Fomenkov A."/>
            <person name="Vincze T."/>
            <person name="Anton B.P."/>
            <person name="Roberts R.J."/>
        </authorList>
    </citation>
    <scope>NUCLEOTIDE SEQUENCE [LARGE SCALE GENOMIC DNA]</scope>
    <source>
        <strain evidence="6">ATCC 33500</strain>
        <strain evidence="10">ATCC 33500 / DSM 1411 / JCM 8866 / NBRC 14739 / NCIMB 2177 / R-4</strain>
        <plasmid evidence="6 10">pHME322</plasmid>
    </source>
</reference>
<dbReference type="Proteomes" id="UP000006469">
    <property type="component" value="Plasmid pHM300"/>
</dbReference>
<feature type="transmembrane region" description="Helical" evidence="1">
    <location>
        <begin position="126"/>
        <end position="144"/>
    </location>
</feature>
<keyword evidence="8" id="KW-1185">Reference proteome</keyword>
<feature type="transmembrane region" description="Helical" evidence="1">
    <location>
        <begin position="86"/>
        <end position="106"/>
    </location>
</feature>
<dbReference type="RefSeq" id="WP_004056476.1">
    <property type="nucleotide sequence ID" value="NC_017943.1"/>
</dbReference>
<geneLocation type="plasmid" evidence="4 9">
    <name>HMPLAS2</name>
</geneLocation>
<evidence type="ECO:0000259" key="2">
    <source>
        <dbReference type="Pfam" id="PF26268"/>
    </source>
</evidence>
<evidence type="ECO:0000313" key="4">
    <source>
        <dbReference type="EMBL" id="AHZ24318.1"/>
    </source>
</evidence>
<dbReference type="Proteomes" id="UP000299011">
    <property type="component" value="Plasmid pHME322"/>
</dbReference>
<evidence type="ECO:0000256" key="1">
    <source>
        <dbReference type="SAM" id="Phobius"/>
    </source>
</evidence>
<name>I3RA34_HALMT</name>
<reference evidence="5 8" key="3">
    <citation type="journal article" date="2014" name="PLoS Genet.">
        <title>Phylogenetically driven sequencing of extremely halophilic archaea reveals strategies for static and dynamic osmo-response.</title>
        <authorList>
            <person name="Becker E.A."/>
            <person name="Seitzer P.M."/>
            <person name="Tritt A."/>
            <person name="Larsen D."/>
            <person name="Krusor M."/>
            <person name="Yao A.I."/>
            <person name="Wu D."/>
            <person name="Madern D."/>
            <person name="Eisen J.A."/>
            <person name="Darling A.E."/>
            <person name="Facciotti M.T."/>
        </authorList>
    </citation>
    <scope>NUCLEOTIDE SEQUENCE [LARGE SCALE GENOMIC DNA]</scope>
    <source>
        <strain evidence="5">ATCC 33500</strain>
        <strain evidence="8">ATCC 33500 / DSM 1411 / JCM 8866 / NBRC 14739 / NCIMB 2177 / R-4</strain>
    </source>
</reference>
<dbReference type="EMBL" id="AOLO01000001">
    <property type="protein sequence ID" value="EMA05404.1"/>
    <property type="molecule type" value="Genomic_DNA"/>
</dbReference>
<dbReference type="HOGENOM" id="CLU_1159038_0_0_2"/>
<reference evidence="3 7" key="2">
    <citation type="journal article" date="2012" name="J. Bacteriol.">
        <title>Complete genome sequence of the metabolically versatile halophilic archaeon Haloferax mediterranei, a poly(3-hydroxybutyrate-co-3-hydroxyvalerate) producer.</title>
        <authorList>
            <person name="Han J."/>
            <person name="Zhang F."/>
            <person name="Hou J."/>
            <person name="Liu X."/>
            <person name="Li M."/>
            <person name="Liu H."/>
            <person name="Cai L."/>
            <person name="Zhang B."/>
            <person name="Chen Y."/>
            <person name="Zhou J."/>
            <person name="Hu S."/>
            <person name="Xiang H."/>
        </authorList>
    </citation>
    <scope>NUCLEOTIDE SEQUENCE [LARGE SCALE GENOMIC DNA]</scope>
    <source>
        <strain evidence="7">ATCC 33500 / DSM 1411 / JCM 8866 / NBRC 14739 / NCIMB 2177 / R-4</strain>
        <strain evidence="3">CGMCC 1.2087</strain>
        <plasmid evidence="7">pHM300</plasmid>
    </source>
</reference>
<dbReference type="KEGG" id="hme:HFX_5262"/>
<dbReference type="EMBL" id="CP039141">
    <property type="protein sequence ID" value="QCQ77242.1"/>
    <property type="molecule type" value="Genomic_DNA"/>
</dbReference>
<feature type="transmembrane region" description="Helical" evidence="1">
    <location>
        <begin position="151"/>
        <end position="169"/>
    </location>
</feature>
<dbReference type="AlphaFoldDB" id="I3RA34"/>
<reference evidence="4 9" key="4">
    <citation type="submission" date="2014-04" db="EMBL/GenBank/DDBJ databases">
        <title>Transcriptional profiles of Haloferax mediterranei on the basis of nitrogen availability.</title>
        <authorList>
            <person name="Bautista V."/>
        </authorList>
    </citation>
    <scope>NUCLEOTIDE SEQUENCE [LARGE SCALE GENOMIC DNA]</scope>
    <source>
        <strain evidence="4">ATCC 33500</strain>
        <strain evidence="9">ATCC 33500 / DSM 1411 / JCM 8866 / NBRC 14739 / NCIMB 2177 / R-4</strain>
        <plasmid evidence="4">HMPLAS2</plasmid>
        <plasmid evidence="9">Plasmid HMPLAS2</plasmid>
    </source>
</reference>
<sequence>MPTNTSTVQSVAGTGLTYLVAALAFIKRVGVLTIAWLYNLLKRVWRFTRTATTFSLRRTRELLNGPVRDIVTGPLRRALFGRRVDISLGAVLLAPIIALVTAWWVGSTFGYYALEEWALGTWNGTNPTALVFLGFGFLLAVGTVSAAVNNGLIPTAVLVSAPIFGAAVTRYGTEVTYHWGTTIVSLPNALGVATLIALGVGTPIAICGWLLGVAVRSLIRFVGLHPEGIPQMRSN</sequence>